<comment type="caution">
    <text evidence="2">The sequence shown here is derived from an EMBL/GenBank/DDBJ whole genome shotgun (WGS) entry which is preliminary data.</text>
</comment>
<protein>
    <submittedName>
        <fullName evidence="2">Uncharacterized protein</fullName>
    </submittedName>
</protein>
<gene>
    <name evidence="2" type="ORF">ETF13_04000</name>
</gene>
<feature type="signal peptide" evidence="1">
    <location>
        <begin position="1"/>
        <end position="21"/>
    </location>
</feature>
<feature type="chain" id="PRO_5019860121" evidence="1">
    <location>
        <begin position="22"/>
        <end position="135"/>
    </location>
</feature>
<reference evidence="2" key="1">
    <citation type="submission" date="2019-01" db="EMBL/GenBank/DDBJ databases">
        <authorList>
            <person name="Lista F."/>
            <person name="Anselmo A."/>
        </authorList>
    </citation>
    <scope>NUCLEOTIDE SEQUENCE</scope>
    <source>
        <strain evidence="2">3S</strain>
    </source>
</reference>
<dbReference type="RefSeq" id="WP_072072153.1">
    <property type="nucleotide sequence ID" value="NZ_JAESJB010000001.1"/>
</dbReference>
<accession>A0A483NAP4</accession>
<organism evidence="2">
    <name type="scientific">Klebsiella pneumoniae</name>
    <dbReference type="NCBI Taxonomy" id="573"/>
    <lineage>
        <taxon>Bacteria</taxon>
        <taxon>Pseudomonadati</taxon>
        <taxon>Pseudomonadota</taxon>
        <taxon>Gammaproteobacteria</taxon>
        <taxon>Enterobacterales</taxon>
        <taxon>Enterobacteriaceae</taxon>
        <taxon>Klebsiella/Raoultella group</taxon>
        <taxon>Klebsiella</taxon>
        <taxon>Klebsiella pneumoniae complex</taxon>
    </lineage>
</organism>
<proteinExistence type="predicted"/>
<evidence type="ECO:0000313" key="2">
    <source>
        <dbReference type="EMBL" id="TCX95516.1"/>
    </source>
</evidence>
<name>A0A483NAP4_KLEPN</name>
<dbReference type="EMBL" id="SDCT01000003">
    <property type="protein sequence ID" value="TCX95516.1"/>
    <property type="molecule type" value="Genomic_DNA"/>
</dbReference>
<keyword evidence="1" id="KW-0732">Signal</keyword>
<dbReference type="AlphaFoldDB" id="A0A483NAP4"/>
<evidence type="ECO:0000256" key="1">
    <source>
        <dbReference type="SAM" id="SignalP"/>
    </source>
</evidence>
<sequence>MKLIKTTLLCSSIAFSYNALAQSVDLQTLNKSLKPWQPAEIVQISNSIKITLPANTVSSEAYEALISSGVCTPIWLKDAPTSFLKTTSEIHVVNKFSALGYTFEHPLTTCKKMGELMDDQAKSLMYGNTRTYTSK</sequence>